<proteinExistence type="predicted"/>
<feature type="region of interest" description="Disordered" evidence="1">
    <location>
        <begin position="1"/>
        <end position="28"/>
    </location>
</feature>
<dbReference type="AlphaFoldDB" id="A0A1H7GAW0"/>
<protein>
    <submittedName>
        <fullName evidence="2">Uncharacterized protein</fullName>
    </submittedName>
</protein>
<evidence type="ECO:0000256" key="1">
    <source>
        <dbReference type="SAM" id="MobiDB-lite"/>
    </source>
</evidence>
<gene>
    <name evidence="2" type="ORF">SAMN05414137_101623</name>
</gene>
<evidence type="ECO:0000313" key="2">
    <source>
        <dbReference type="EMBL" id="SEK35426.1"/>
    </source>
</evidence>
<reference evidence="3" key="1">
    <citation type="submission" date="2016-10" db="EMBL/GenBank/DDBJ databases">
        <authorList>
            <person name="Varghese N."/>
        </authorList>
    </citation>
    <scope>NUCLEOTIDE SEQUENCE [LARGE SCALE GENOMIC DNA]</scope>
    <source>
        <strain evidence="3">DSM 45096 / BCRC 16803 / CGMCC 4.1857 / CIP 109030 / JCM 12277 / KCTC 19219 / NBRC 100920 / 33214</strain>
    </source>
</reference>
<dbReference type="RefSeq" id="WP_052439306.1">
    <property type="nucleotide sequence ID" value="NZ_BBPN01000044.1"/>
</dbReference>
<organism evidence="2 3">
    <name type="scientific">Streptacidiphilus jiangxiensis</name>
    <dbReference type="NCBI Taxonomy" id="235985"/>
    <lineage>
        <taxon>Bacteria</taxon>
        <taxon>Bacillati</taxon>
        <taxon>Actinomycetota</taxon>
        <taxon>Actinomycetes</taxon>
        <taxon>Kitasatosporales</taxon>
        <taxon>Streptomycetaceae</taxon>
        <taxon>Streptacidiphilus</taxon>
    </lineage>
</organism>
<sequence>MAEHRLTHFREVQTDPATNPAATVERSPDGRWYTVSGACPTCHGRTVSRVAHGVLGPGKGLWGARPSPPPLTGVLTVYCMCGFPHPARPDSSPDTGCGAFWDVPVPDPGGAQP</sequence>
<evidence type="ECO:0000313" key="3">
    <source>
        <dbReference type="Proteomes" id="UP000183015"/>
    </source>
</evidence>
<dbReference type="STRING" id="235985.SAMN05414137_101623"/>
<dbReference type="OrthoDB" id="3481194at2"/>
<dbReference type="EMBL" id="FOAZ01000001">
    <property type="protein sequence ID" value="SEK35426.1"/>
    <property type="molecule type" value="Genomic_DNA"/>
</dbReference>
<accession>A0A1H7GAW0</accession>
<dbReference type="Proteomes" id="UP000183015">
    <property type="component" value="Unassembled WGS sequence"/>
</dbReference>
<name>A0A1H7GAW0_STRJI</name>
<keyword evidence="3" id="KW-1185">Reference proteome</keyword>
<feature type="compositionally biased region" description="Basic and acidic residues" evidence="1">
    <location>
        <begin position="1"/>
        <end position="13"/>
    </location>
</feature>